<name>A0A8X6EZJ7_TRICU</name>
<keyword evidence="3" id="KW-1185">Reference proteome</keyword>
<evidence type="ECO:0000313" key="3">
    <source>
        <dbReference type="Proteomes" id="UP000887116"/>
    </source>
</evidence>
<evidence type="ECO:0008006" key="4">
    <source>
        <dbReference type="Google" id="ProtNLM"/>
    </source>
</evidence>
<dbReference type="EMBL" id="BMAO01010232">
    <property type="protein sequence ID" value="GFQ65752.1"/>
    <property type="molecule type" value="Genomic_DNA"/>
</dbReference>
<feature type="chain" id="PRO_5036456860" description="DUF19 domain-containing protein" evidence="1">
    <location>
        <begin position="19"/>
        <end position="187"/>
    </location>
</feature>
<dbReference type="AlphaFoldDB" id="A0A8X6EZJ7"/>
<comment type="caution">
    <text evidence="2">The sequence shown here is derived from an EMBL/GenBank/DDBJ whole genome shotgun (WGS) entry which is preliminary data.</text>
</comment>
<gene>
    <name evidence="2" type="primary">NCL1_34639</name>
    <name evidence="2" type="ORF">TNCT_381441</name>
</gene>
<keyword evidence="1" id="KW-0732">Signal</keyword>
<sequence length="187" mass="21684">MKFLCVVLLAGYLGVVLCDLDCMGAKVGKCNIERTSKLNFRDDPLCGENRIFYKCMKSGSQECNMENSAFITKMLQNLDEICTNGSSKNALYLKHKYCIYEKVPMLFDHCIEQFFKELSEIPKTGDDKYHEAIFNLTCKWNDSIEECIEDAIREKCGEEAVMFRRYFKDPSFQISNKFCELEKETAQ</sequence>
<feature type="signal peptide" evidence="1">
    <location>
        <begin position="1"/>
        <end position="18"/>
    </location>
</feature>
<organism evidence="2 3">
    <name type="scientific">Trichonephila clavata</name>
    <name type="common">Joro spider</name>
    <name type="synonym">Nephila clavata</name>
    <dbReference type="NCBI Taxonomy" id="2740835"/>
    <lineage>
        <taxon>Eukaryota</taxon>
        <taxon>Metazoa</taxon>
        <taxon>Ecdysozoa</taxon>
        <taxon>Arthropoda</taxon>
        <taxon>Chelicerata</taxon>
        <taxon>Arachnida</taxon>
        <taxon>Araneae</taxon>
        <taxon>Araneomorphae</taxon>
        <taxon>Entelegynae</taxon>
        <taxon>Araneoidea</taxon>
        <taxon>Nephilidae</taxon>
        <taxon>Trichonephila</taxon>
    </lineage>
</organism>
<accession>A0A8X6EZJ7</accession>
<proteinExistence type="predicted"/>
<evidence type="ECO:0000256" key="1">
    <source>
        <dbReference type="SAM" id="SignalP"/>
    </source>
</evidence>
<evidence type="ECO:0000313" key="2">
    <source>
        <dbReference type="EMBL" id="GFQ65752.1"/>
    </source>
</evidence>
<reference evidence="2" key="1">
    <citation type="submission" date="2020-07" db="EMBL/GenBank/DDBJ databases">
        <title>Multicomponent nature underlies the extraordinary mechanical properties of spider dragline silk.</title>
        <authorList>
            <person name="Kono N."/>
            <person name="Nakamura H."/>
            <person name="Mori M."/>
            <person name="Yoshida Y."/>
            <person name="Ohtoshi R."/>
            <person name="Malay A.D."/>
            <person name="Moran D.A.P."/>
            <person name="Tomita M."/>
            <person name="Numata K."/>
            <person name="Arakawa K."/>
        </authorList>
    </citation>
    <scope>NUCLEOTIDE SEQUENCE</scope>
</reference>
<dbReference type="Proteomes" id="UP000887116">
    <property type="component" value="Unassembled WGS sequence"/>
</dbReference>
<protein>
    <recommendedName>
        <fullName evidence="4">DUF19 domain-containing protein</fullName>
    </recommendedName>
</protein>